<name>A0A127KNN6_9CAUD</name>
<proteinExistence type="predicted"/>
<gene>
    <name evidence="1" type="ORF">C171_00010</name>
</gene>
<accession>A0A127KNN6</accession>
<organism evidence="1 2">
    <name type="scientific">Pseudomonas phage YMC11/06/C171_PPU_BP</name>
    <dbReference type="NCBI Taxonomy" id="1777063"/>
    <lineage>
        <taxon>Viruses</taxon>
        <taxon>Duplodnaviria</taxon>
        <taxon>Heunggongvirae</taxon>
        <taxon>Uroviricota</taxon>
        <taxon>Caudoviricetes</taxon>
        <taxon>Autographivirales</taxon>
        <taxon>Autoscriptoviridae</taxon>
        <taxon>Corkvirinae</taxon>
        <taxon>Kantovirus</taxon>
        <taxon>Kantovirus C171</taxon>
    </lineage>
</organism>
<keyword evidence="2" id="KW-1185">Reference proteome</keyword>
<reference evidence="1 2" key="1">
    <citation type="submission" date="2015-12" db="EMBL/GenBank/DDBJ databases">
        <title>Complete Genome Sequence of the Pseudomonas putida phage YMC11/06/C171_PPU_BP.</title>
        <authorList>
            <person name="Jeon J."/>
            <person name="Yong D."/>
            <person name="Lee K."/>
        </authorList>
    </citation>
    <scope>NUCLEOTIDE SEQUENCE [LARGE SCALE GENOMIC DNA]</scope>
</reference>
<dbReference type="RefSeq" id="YP_009275019.1">
    <property type="nucleotide sequence ID" value="NC_030923.1"/>
</dbReference>
<dbReference type="EMBL" id="KU310944">
    <property type="protein sequence ID" value="AMO43625.1"/>
    <property type="molecule type" value="Genomic_DNA"/>
</dbReference>
<dbReference type="KEGG" id="vg:28802025"/>
<dbReference type="InterPro" id="IPR038996">
    <property type="entry name" value="Gp14"/>
</dbReference>
<dbReference type="GeneID" id="28802025"/>
<dbReference type="OrthoDB" id="12025at10239"/>
<sequence length="112" mass="11707">MQREGEQVKSARGLQAAGTDTMGASVAQGLLDVDMKISEAQQELLYNGTLTDQSLNAQAANVADSAGMSLRTPTAVSNKWAPILGQAVASFGMSLFENKARTGSFTGRNQGL</sequence>
<dbReference type="Pfam" id="PF24072">
    <property type="entry name" value="T7_gp14"/>
    <property type="match status" value="1"/>
</dbReference>
<evidence type="ECO:0000313" key="1">
    <source>
        <dbReference type="EMBL" id="AMO43625.1"/>
    </source>
</evidence>
<protein>
    <recommendedName>
        <fullName evidence="3">Internal virion protein</fullName>
    </recommendedName>
</protein>
<evidence type="ECO:0000313" key="2">
    <source>
        <dbReference type="Proteomes" id="UP000201907"/>
    </source>
</evidence>
<evidence type="ECO:0008006" key="3">
    <source>
        <dbReference type="Google" id="ProtNLM"/>
    </source>
</evidence>
<dbReference type="Proteomes" id="UP000201907">
    <property type="component" value="Segment"/>
</dbReference>